<evidence type="ECO:0000313" key="3">
    <source>
        <dbReference type="WBParaSite" id="MhA1_Contig309.frz3.gene47"/>
    </source>
</evidence>
<proteinExistence type="predicted"/>
<evidence type="ECO:0000313" key="2">
    <source>
        <dbReference type="Proteomes" id="UP000095281"/>
    </source>
</evidence>
<accession>A0A1I8BKV9</accession>
<name>A0A1I8BKV9_MELHA</name>
<feature type="region of interest" description="Disordered" evidence="1">
    <location>
        <begin position="322"/>
        <end position="343"/>
    </location>
</feature>
<dbReference type="AlphaFoldDB" id="A0A1I8BKV9"/>
<dbReference type="WBParaSite" id="MhA1_Contig309.frz3.gene47">
    <property type="protein sequence ID" value="MhA1_Contig309.frz3.gene47"/>
    <property type="gene ID" value="MhA1_Contig309.frz3.gene47"/>
</dbReference>
<feature type="compositionally biased region" description="Basic and acidic residues" evidence="1">
    <location>
        <begin position="382"/>
        <end position="400"/>
    </location>
</feature>
<feature type="compositionally biased region" description="Polar residues" evidence="1">
    <location>
        <begin position="411"/>
        <end position="427"/>
    </location>
</feature>
<dbReference type="Proteomes" id="UP000095281">
    <property type="component" value="Unplaced"/>
</dbReference>
<sequence>MDISIKEESDRININQDHIDPTTNMERLSILSTELKKYFISTDEKTMSRHSRWKCNIDKCGKTIDSGARMEHLKHNYLNTFKEIDGKLPTKDKTKKRLSESNTKCEMCFEEFKSKPTLSKHRSFQSNYEEHLVVLKEIIFFSGPFRTWKRWGEMYNERREKPSTVEEREERLQKMIEKFKNEENSSDTKLYSVYIKQHPHCPDQIDAFKRGGLSRNIQSRIQNHRTAEAQFMPLDGDYERDEFLIYQMVTDVPEKMERLIEEKLNSSKDHLQKDMRNLQIPWPQPLPDERPEVVWREVLELFLDAVEAKIPAVFTNTPKRIKQRVQLQRTPRTSTETESQTDEDIWKTRAINERKRKWEISKEKDARIKQIEDENKKLKEKLKKSEEENRRLKGEEKDYVSETEEEISDNEALNETRWSNVSISPKY</sequence>
<organism evidence="2 3">
    <name type="scientific">Meloidogyne hapla</name>
    <name type="common">Root-knot nematode worm</name>
    <dbReference type="NCBI Taxonomy" id="6305"/>
    <lineage>
        <taxon>Eukaryota</taxon>
        <taxon>Metazoa</taxon>
        <taxon>Ecdysozoa</taxon>
        <taxon>Nematoda</taxon>
        <taxon>Chromadorea</taxon>
        <taxon>Rhabditida</taxon>
        <taxon>Tylenchina</taxon>
        <taxon>Tylenchomorpha</taxon>
        <taxon>Tylenchoidea</taxon>
        <taxon>Meloidogynidae</taxon>
        <taxon>Meloidogyninae</taxon>
        <taxon>Meloidogyne</taxon>
    </lineage>
</organism>
<protein>
    <submittedName>
        <fullName evidence="3">C2H2-type domain-containing protein</fullName>
    </submittedName>
</protein>
<reference evidence="3" key="1">
    <citation type="submission" date="2016-11" db="UniProtKB">
        <authorList>
            <consortium name="WormBaseParasite"/>
        </authorList>
    </citation>
    <scope>IDENTIFICATION</scope>
</reference>
<evidence type="ECO:0000256" key="1">
    <source>
        <dbReference type="SAM" id="MobiDB-lite"/>
    </source>
</evidence>
<keyword evidence="2" id="KW-1185">Reference proteome</keyword>
<feature type="region of interest" description="Disordered" evidence="1">
    <location>
        <begin position="382"/>
        <end position="427"/>
    </location>
</feature>